<dbReference type="Pfam" id="PF12796">
    <property type="entry name" value="Ank_2"/>
    <property type="match status" value="6"/>
</dbReference>
<evidence type="ECO:0000256" key="4">
    <source>
        <dbReference type="SAM" id="MobiDB-lite"/>
    </source>
</evidence>
<feature type="repeat" description="ANK" evidence="3">
    <location>
        <begin position="265"/>
        <end position="297"/>
    </location>
</feature>
<dbReference type="PRINTS" id="PR01415">
    <property type="entry name" value="ANKYRIN"/>
</dbReference>
<keyword evidence="6" id="KW-1185">Reference proteome</keyword>
<dbReference type="PANTHER" id="PTHR24198">
    <property type="entry name" value="ANKYRIN REPEAT AND PROTEIN KINASE DOMAIN-CONTAINING PROTEIN"/>
    <property type="match status" value="1"/>
</dbReference>
<dbReference type="Pfam" id="PF00023">
    <property type="entry name" value="Ank"/>
    <property type="match status" value="1"/>
</dbReference>
<dbReference type="InterPro" id="IPR036770">
    <property type="entry name" value="Ankyrin_rpt-contain_sf"/>
</dbReference>
<feature type="repeat" description="ANK" evidence="3">
    <location>
        <begin position="1278"/>
        <end position="1310"/>
    </location>
</feature>
<name>A0A1Y1V719_9FUNG</name>
<dbReference type="SMART" id="SM00248">
    <property type="entry name" value="ANK"/>
    <property type="match status" value="19"/>
</dbReference>
<feature type="repeat" description="ANK" evidence="3">
    <location>
        <begin position="62"/>
        <end position="94"/>
    </location>
</feature>
<reference evidence="5 6" key="2">
    <citation type="submission" date="2016-08" db="EMBL/GenBank/DDBJ databases">
        <title>Pervasive Adenine N6-methylation of Active Genes in Fungi.</title>
        <authorList>
            <consortium name="DOE Joint Genome Institute"/>
            <person name="Mondo S.J."/>
            <person name="Dannebaum R.O."/>
            <person name="Kuo R.C."/>
            <person name="Labutti K."/>
            <person name="Haridas S."/>
            <person name="Kuo A."/>
            <person name="Salamov A."/>
            <person name="Ahrendt S.R."/>
            <person name="Lipzen A."/>
            <person name="Sullivan W."/>
            <person name="Andreopoulos W.B."/>
            <person name="Clum A."/>
            <person name="Lindquist E."/>
            <person name="Daum C."/>
            <person name="Ramamoorthy G.K."/>
            <person name="Gryganskyi A."/>
            <person name="Culley D."/>
            <person name="Magnuson J.K."/>
            <person name="James T.Y."/>
            <person name="O'Malley M.A."/>
            <person name="Stajich J.E."/>
            <person name="Spatafora J.W."/>
            <person name="Visel A."/>
            <person name="Grigoriev I.V."/>
        </authorList>
    </citation>
    <scope>NUCLEOTIDE SEQUENCE [LARGE SCALE GENOMIC DNA]</scope>
    <source>
        <strain evidence="6">finn</strain>
    </source>
</reference>
<organism evidence="5 6">
    <name type="scientific">Piromyces finnis</name>
    <dbReference type="NCBI Taxonomy" id="1754191"/>
    <lineage>
        <taxon>Eukaryota</taxon>
        <taxon>Fungi</taxon>
        <taxon>Fungi incertae sedis</taxon>
        <taxon>Chytridiomycota</taxon>
        <taxon>Chytridiomycota incertae sedis</taxon>
        <taxon>Neocallimastigomycetes</taxon>
        <taxon>Neocallimastigales</taxon>
        <taxon>Neocallimastigaceae</taxon>
        <taxon>Piromyces</taxon>
    </lineage>
</organism>
<feature type="compositionally biased region" description="Polar residues" evidence="4">
    <location>
        <begin position="480"/>
        <end position="490"/>
    </location>
</feature>
<dbReference type="STRING" id="1754191.A0A1Y1V719"/>
<dbReference type="PANTHER" id="PTHR24198:SF165">
    <property type="entry name" value="ANKYRIN REPEAT-CONTAINING PROTEIN-RELATED"/>
    <property type="match status" value="1"/>
</dbReference>
<dbReference type="Proteomes" id="UP000193719">
    <property type="component" value="Unassembled WGS sequence"/>
</dbReference>
<dbReference type="EMBL" id="MCFH01000026">
    <property type="protein sequence ID" value="ORX48667.1"/>
    <property type="molecule type" value="Genomic_DNA"/>
</dbReference>
<protein>
    <submittedName>
        <fullName evidence="5">Uncharacterized protein</fullName>
    </submittedName>
</protein>
<dbReference type="OrthoDB" id="7464126at2759"/>
<keyword evidence="2 3" id="KW-0040">ANK repeat</keyword>
<feature type="repeat" description="ANK" evidence="3">
    <location>
        <begin position="1311"/>
        <end position="1343"/>
    </location>
</feature>
<evidence type="ECO:0000313" key="5">
    <source>
        <dbReference type="EMBL" id="ORX48667.1"/>
    </source>
</evidence>
<evidence type="ECO:0000313" key="6">
    <source>
        <dbReference type="Proteomes" id="UP000193719"/>
    </source>
</evidence>
<dbReference type="SUPFAM" id="SSF48403">
    <property type="entry name" value="Ankyrin repeat"/>
    <property type="match status" value="4"/>
</dbReference>
<feature type="repeat" description="ANK" evidence="3">
    <location>
        <begin position="633"/>
        <end position="655"/>
    </location>
</feature>
<comment type="caution">
    <text evidence="5">The sequence shown here is derived from an EMBL/GenBank/DDBJ whole genome shotgun (WGS) entry which is preliminary data.</text>
</comment>
<evidence type="ECO:0000256" key="2">
    <source>
        <dbReference type="ARBA" id="ARBA00023043"/>
    </source>
</evidence>
<feature type="compositionally biased region" description="Low complexity" evidence="4">
    <location>
        <begin position="812"/>
        <end position="822"/>
    </location>
</feature>
<dbReference type="PROSITE" id="PS50297">
    <property type="entry name" value="ANK_REP_REGION"/>
    <property type="match status" value="6"/>
</dbReference>
<evidence type="ECO:0000256" key="1">
    <source>
        <dbReference type="ARBA" id="ARBA00022737"/>
    </source>
</evidence>
<feature type="compositionally biased region" description="Polar residues" evidence="4">
    <location>
        <begin position="868"/>
        <end position="880"/>
    </location>
</feature>
<dbReference type="PROSITE" id="PS50088">
    <property type="entry name" value="ANK_REPEAT"/>
    <property type="match status" value="8"/>
</dbReference>
<keyword evidence="1" id="KW-0677">Repeat</keyword>
<dbReference type="InterPro" id="IPR002110">
    <property type="entry name" value="Ankyrin_rpt"/>
</dbReference>
<sequence length="1368" mass="155416">MVTNDIEVSLNEEIKEVNQVKVKTDENGNDPLMVAIINNDEKLVKKLLEENNERDLNIKNKDGNTALHLAIYGENENILKYLLQYPLKFNNRNNNNDNALTMAMNCKNENILNILLEKNPKFSFKKKKDGKFPLVMAVDDKKYSTALQLIRHGATTLVKEKEANDNKGSYILFKLLVLEDEFAEIINIEIKNKKEEKDKKEKDKKEDAKDEKKDKKEDKNFEEQIINVKDVDENTLLMRACKENRKKVVEFLLTKNPDLTNKNKDGDTALVLAVKEKNVDILKMLLNHQKDVDTSKVIAGNKKSLFKIAIENQDKDTLDCLFQKTKDKSLFTSSNSSKNLFASALDTGNLHVIEVIASYVDINAFINENKETPLVYLVEKVKNEIIEAEQYYKSLYLKNKERYERLALEASKESTPVISDHEVIEVGKSSDNSKIINETSSQADESENTLKDMTASSEEIIENSNVNTVVMDEPQEEKMNINSGKSTPVNSPVIPVTPGTPSTPGRLARRKLTVRRTYSSYEKMAESEKKIQDILNSGGTINEKFNSIENAYNTNRKLLNGDRYWKAKDKTYVVESDYIDIIKYLLLMNAKITIKNAKQETALHIACRYGLRNILESLLKNGKNFDINCTDKDGNTPLHYACYGKYTSIVKILLRESQINVNITDPNGDTPLMIAVYNNHSDTVLELLKYPKTNIDMLNKVLETSLIAACRLNYYNIAKILIDHKANINNRYDANGETAIFHSIRNGSKILTKYLLNNKACITYTNKDGQTPLTLAKSLDNKEVTGILLKHIESDKSLTRRNTERPYIPRNSSRYSPSGKSSPDVKPYHTRIKSESSNLKSRNSYSSSYQSKSENASPKVSGNEEFKNTLSSLETESGNATSVKVPSMMMMEPSSIYDKSENVTKDIKEAFSLNGSKMSMMQEPSSLYDEPSEIPPTPAHKPAAAMFAEPQSSMMQEPTSLFEEPAEEKKESHYKNIKFKPNTKFSTNIGSSYSKPKKSIKGTATSSPYLKNVFTSPKANTTYVKKTMYKPERFPATYTRVNSENSMFDKKNKTSTVTPYEKTGTMDTETKEIPILNDDIKGLRFSCYFGDMDGVEAFLKSAMREKNIFQLPQNFYNPLNPEKPNINELKEFNKTRQGYITLDHIEMFSFSLICNGSQNDKLLEIMLRYGMNPNIQNNALYTLLILACKKGQETSALTLMEYNCNPNYQNKYKETALLLACKKGLVNVVKKLLELKVDVNMCNYKKESPLIMACWKKQEAIVKLLLEQEIDIDHCNSLKESSLFISCYQNSIEITKSLLEHGADINTKNVNDETPLIAACNNNNEKLVELLLKYKANTNIKTSNGETPMTIAKRFKNQKIINLLNKTN</sequence>
<evidence type="ECO:0000256" key="3">
    <source>
        <dbReference type="PROSITE-ProRule" id="PRU00023"/>
    </source>
</evidence>
<feature type="repeat" description="ANK" evidence="3">
    <location>
        <begin position="667"/>
        <end position="700"/>
    </location>
</feature>
<reference evidence="5 6" key="1">
    <citation type="submission" date="2016-08" db="EMBL/GenBank/DDBJ databases">
        <title>Genomes of anaerobic fungi encode conserved fungal cellulosomes for biomass hydrolysis.</title>
        <authorList>
            <consortium name="DOE Joint Genome Institute"/>
            <person name="Haitjema C.H."/>
            <person name="Gilmore S.P."/>
            <person name="Henske J.K."/>
            <person name="Solomon K.V."/>
            <person name="De Groot R."/>
            <person name="Kuo A."/>
            <person name="Mondo S.J."/>
            <person name="Salamov A.A."/>
            <person name="Labutti K."/>
            <person name="Zhao Z."/>
            <person name="Chiniquy J."/>
            <person name="Barry K."/>
            <person name="Brewer H.M."/>
            <person name="Purvine S.O."/>
            <person name="Wright A.T."/>
            <person name="Boxma B."/>
            <person name="Van Alen T."/>
            <person name="Hackstein J.H."/>
            <person name="Baker S.E."/>
            <person name="Grigoriev I.V."/>
            <person name="O'Malley M.A."/>
        </authorList>
    </citation>
    <scope>NUCLEOTIDE SEQUENCE [LARGE SCALE GENOMIC DNA]</scope>
    <source>
        <strain evidence="6">finn</strain>
    </source>
</reference>
<feature type="region of interest" description="Disordered" evidence="4">
    <location>
        <begin position="480"/>
        <end position="506"/>
    </location>
</feature>
<feature type="compositionally biased region" description="Low complexity" evidence="4">
    <location>
        <begin position="835"/>
        <end position="857"/>
    </location>
</feature>
<proteinExistence type="predicted"/>
<feature type="region of interest" description="Disordered" evidence="4">
    <location>
        <begin position="798"/>
        <end position="880"/>
    </location>
</feature>
<feature type="repeat" description="ANK" evidence="3">
    <location>
        <begin position="598"/>
        <end position="630"/>
    </location>
</feature>
<feature type="region of interest" description="Disordered" evidence="4">
    <location>
        <begin position="196"/>
        <end position="216"/>
    </location>
</feature>
<dbReference type="Gene3D" id="1.25.40.20">
    <property type="entry name" value="Ankyrin repeat-containing domain"/>
    <property type="match status" value="5"/>
</dbReference>
<gene>
    <name evidence="5" type="ORF">BCR36DRAFT_584233</name>
</gene>
<feature type="repeat" description="ANK" evidence="3">
    <location>
        <begin position="1212"/>
        <end position="1244"/>
    </location>
</feature>
<accession>A0A1Y1V719</accession>